<feature type="compositionally biased region" description="Polar residues" evidence="5">
    <location>
        <begin position="1121"/>
        <end position="1130"/>
    </location>
</feature>
<dbReference type="RefSeq" id="XP_007773976.1">
    <property type="nucleotide sequence ID" value="XM_007775786.1"/>
</dbReference>
<feature type="compositionally biased region" description="Pro residues" evidence="5">
    <location>
        <begin position="317"/>
        <end position="331"/>
    </location>
</feature>
<feature type="region of interest" description="Disordered" evidence="5">
    <location>
        <begin position="314"/>
        <end position="432"/>
    </location>
</feature>
<protein>
    <recommendedName>
        <fullName evidence="12">ER transporter 6TM N-terminal domain-containing protein</fullName>
    </recommendedName>
</protein>
<feature type="transmembrane region" description="Helical" evidence="6">
    <location>
        <begin position="817"/>
        <end position="834"/>
    </location>
</feature>
<gene>
    <name evidence="10" type="ORF">CONPUDRAFT_93215</name>
</gene>
<dbReference type="Pfam" id="PF13515">
    <property type="entry name" value="FUSC_2"/>
    <property type="match status" value="1"/>
</dbReference>
<evidence type="ECO:0000259" key="9">
    <source>
        <dbReference type="Pfam" id="PF13515"/>
    </source>
</evidence>
<dbReference type="OrthoDB" id="2688187at2759"/>
<feature type="transmembrane region" description="Helical" evidence="6">
    <location>
        <begin position="27"/>
        <end position="44"/>
    </location>
</feature>
<evidence type="ECO:0000256" key="5">
    <source>
        <dbReference type="SAM" id="MobiDB-lite"/>
    </source>
</evidence>
<keyword evidence="11" id="KW-1185">Reference proteome</keyword>
<dbReference type="EMBL" id="JH711587">
    <property type="protein sequence ID" value="EIW75984.1"/>
    <property type="molecule type" value="Genomic_DNA"/>
</dbReference>
<evidence type="ECO:0000259" key="8">
    <source>
        <dbReference type="Pfam" id="PF10337"/>
    </source>
</evidence>
<organism evidence="10 11">
    <name type="scientific">Coniophora puteana (strain RWD-64-598)</name>
    <name type="common">Brown rot fungus</name>
    <dbReference type="NCBI Taxonomy" id="741705"/>
    <lineage>
        <taxon>Eukaryota</taxon>
        <taxon>Fungi</taxon>
        <taxon>Dikarya</taxon>
        <taxon>Basidiomycota</taxon>
        <taxon>Agaricomycotina</taxon>
        <taxon>Agaricomycetes</taxon>
        <taxon>Agaricomycetidae</taxon>
        <taxon>Boletales</taxon>
        <taxon>Coniophorineae</taxon>
        <taxon>Coniophoraceae</taxon>
        <taxon>Coniophora</taxon>
    </lineage>
</organism>
<evidence type="ECO:0000256" key="1">
    <source>
        <dbReference type="ARBA" id="ARBA00004141"/>
    </source>
</evidence>
<dbReference type="InterPro" id="IPR018820">
    <property type="entry name" value="BRE4-related_DUF2421"/>
</dbReference>
<proteinExistence type="predicted"/>
<feature type="transmembrane region" description="Helical" evidence="6">
    <location>
        <begin position="124"/>
        <end position="144"/>
    </location>
</feature>
<evidence type="ECO:0000256" key="2">
    <source>
        <dbReference type="ARBA" id="ARBA00022692"/>
    </source>
</evidence>
<dbReference type="PANTHER" id="PTHR37994">
    <property type="entry name" value="ARAE_2_N DOMAIN-CONTAINING PROTEIN-RELATED"/>
    <property type="match status" value="1"/>
</dbReference>
<feature type="transmembrane region" description="Helical" evidence="6">
    <location>
        <begin position="761"/>
        <end position="781"/>
    </location>
</feature>
<evidence type="ECO:0000256" key="3">
    <source>
        <dbReference type="ARBA" id="ARBA00022989"/>
    </source>
</evidence>
<feature type="domain" description="DUF2421" evidence="7">
    <location>
        <begin position="878"/>
        <end position="1092"/>
    </location>
</feature>
<evidence type="ECO:0000256" key="6">
    <source>
        <dbReference type="SAM" id="Phobius"/>
    </source>
</evidence>
<dbReference type="GeneID" id="19211566"/>
<dbReference type="Pfam" id="PF10334">
    <property type="entry name" value="BRE4"/>
    <property type="match status" value="1"/>
</dbReference>
<keyword evidence="3 6" id="KW-1133">Transmembrane helix</keyword>
<feature type="compositionally biased region" description="Polar residues" evidence="5">
    <location>
        <begin position="337"/>
        <end position="346"/>
    </location>
</feature>
<feature type="transmembrane region" description="Helical" evidence="6">
    <location>
        <begin position="79"/>
        <end position="99"/>
    </location>
</feature>
<dbReference type="OMA" id="NEQYLMF"/>
<dbReference type="Proteomes" id="UP000053558">
    <property type="component" value="Unassembled WGS sequence"/>
</dbReference>
<dbReference type="AlphaFoldDB" id="A0A5M3MAT1"/>
<evidence type="ECO:0000256" key="4">
    <source>
        <dbReference type="ARBA" id="ARBA00023136"/>
    </source>
</evidence>
<accession>A0A5M3MAT1</accession>
<feature type="compositionally biased region" description="Basic residues" evidence="5">
    <location>
        <begin position="397"/>
        <end position="416"/>
    </location>
</feature>
<dbReference type="InterPro" id="IPR018823">
    <property type="entry name" value="ArAE_2_N"/>
</dbReference>
<feature type="region of interest" description="Disordered" evidence="5">
    <location>
        <begin position="1099"/>
        <end position="1130"/>
    </location>
</feature>
<feature type="transmembrane region" description="Helical" evidence="6">
    <location>
        <begin position="156"/>
        <end position="179"/>
    </location>
</feature>
<evidence type="ECO:0000259" key="7">
    <source>
        <dbReference type="Pfam" id="PF10334"/>
    </source>
</evidence>
<name>A0A5M3MAT1_CONPW</name>
<evidence type="ECO:0008006" key="12">
    <source>
        <dbReference type="Google" id="ProtNLM"/>
    </source>
</evidence>
<keyword evidence="2 6" id="KW-0812">Transmembrane</keyword>
<evidence type="ECO:0000313" key="10">
    <source>
        <dbReference type="EMBL" id="EIW75984.1"/>
    </source>
</evidence>
<feature type="transmembrane region" description="Helical" evidence="6">
    <location>
        <begin position="708"/>
        <end position="727"/>
    </location>
</feature>
<keyword evidence="4 6" id="KW-0472">Membrane</keyword>
<feature type="transmembrane region" description="Helical" evidence="6">
    <location>
        <begin position="793"/>
        <end position="811"/>
    </location>
</feature>
<reference evidence="11" key="1">
    <citation type="journal article" date="2012" name="Science">
        <title>The Paleozoic origin of enzymatic lignin decomposition reconstructed from 31 fungal genomes.</title>
        <authorList>
            <person name="Floudas D."/>
            <person name="Binder M."/>
            <person name="Riley R."/>
            <person name="Barry K."/>
            <person name="Blanchette R.A."/>
            <person name="Henrissat B."/>
            <person name="Martinez A.T."/>
            <person name="Otillar R."/>
            <person name="Spatafora J.W."/>
            <person name="Yadav J.S."/>
            <person name="Aerts A."/>
            <person name="Benoit I."/>
            <person name="Boyd A."/>
            <person name="Carlson A."/>
            <person name="Copeland A."/>
            <person name="Coutinho P.M."/>
            <person name="de Vries R.P."/>
            <person name="Ferreira P."/>
            <person name="Findley K."/>
            <person name="Foster B."/>
            <person name="Gaskell J."/>
            <person name="Glotzer D."/>
            <person name="Gorecki P."/>
            <person name="Heitman J."/>
            <person name="Hesse C."/>
            <person name="Hori C."/>
            <person name="Igarashi K."/>
            <person name="Jurgens J.A."/>
            <person name="Kallen N."/>
            <person name="Kersten P."/>
            <person name="Kohler A."/>
            <person name="Kuees U."/>
            <person name="Kumar T.K.A."/>
            <person name="Kuo A."/>
            <person name="LaButti K."/>
            <person name="Larrondo L.F."/>
            <person name="Lindquist E."/>
            <person name="Ling A."/>
            <person name="Lombard V."/>
            <person name="Lucas S."/>
            <person name="Lundell T."/>
            <person name="Martin R."/>
            <person name="McLaughlin D.J."/>
            <person name="Morgenstern I."/>
            <person name="Morin E."/>
            <person name="Murat C."/>
            <person name="Nagy L.G."/>
            <person name="Nolan M."/>
            <person name="Ohm R.A."/>
            <person name="Patyshakuliyeva A."/>
            <person name="Rokas A."/>
            <person name="Ruiz-Duenas F.J."/>
            <person name="Sabat G."/>
            <person name="Salamov A."/>
            <person name="Samejima M."/>
            <person name="Schmutz J."/>
            <person name="Slot J.C."/>
            <person name="St John F."/>
            <person name="Stenlid J."/>
            <person name="Sun H."/>
            <person name="Sun S."/>
            <person name="Syed K."/>
            <person name="Tsang A."/>
            <person name="Wiebenga A."/>
            <person name="Young D."/>
            <person name="Pisabarro A."/>
            <person name="Eastwood D.C."/>
            <person name="Martin F."/>
            <person name="Cullen D."/>
            <person name="Grigoriev I.V."/>
            <person name="Hibbett D.S."/>
        </authorList>
    </citation>
    <scope>NUCLEOTIDE SEQUENCE [LARGE SCALE GENOMIC DNA]</scope>
    <source>
        <strain evidence="11">RWD-64-598 SS2</strain>
    </source>
</reference>
<feature type="domain" description="Putative ER transporter 6TM N-terminal" evidence="8">
    <location>
        <begin position="25"/>
        <end position="306"/>
    </location>
</feature>
<comment type="subcellular location">
    <subcellularLocation>
        <location evidence="1">Membrane</location>
        <topology evidence="1">Multi-pass membrane protein</topology>
    </subcellularLocation>
</comment>
<evidence type="ECO:0000313" key="11">
    <source>
        <dbReference type="Proteomes" id="UP000053558"/>
    </source>
</evidence>
<comment type="caution">
    <text evidence="10">The sequence shown here is derived from an EMBL/GenBank/DDBJ whole genome shotgun (WGS) entry which is preliminary data.</text>
</comment>
<feature type="transmembrane region" description="Helical" evidence="6">
    <location>
        <begin position="855"/>
        <end position="872"/>
    </location>
</feature>
<feature type="domain" description="Integral membrane bound transporter" evidence="9">
    <location>
        <begin position="739"/>
        <end position="867"/>
    </location>
</feature>
<dbReference type="KEGG" id="cput:CONPUDRAFT_93215"/>
<dbReference type="Pfam" id="PF10337">
    <property type="entry name" value="ArAE_2_N"/>
    <property type="match status" value="2"/>
</dbReference>
<dbReference type="InterPro" id="IPR049453">
    <property type="entry name" value="Memb_transporter_dom"/>
</dbReference>
<feature type="domain" description="Putative ER transporter 6TM N-terminal" evidence="8">
    <location>
        <begin position="452"/>
        <end position="567"/>
    </location>
</feature>
<feature type="transmembrane region" description="Helical" evidence="6">
    <location>
        <begin position="185"/>
        <end position="205"/>
    </location>
</feature>
<dbReference type="GO" id="GO:0016020">
    <property type="term" value="C:membrane"/>
    <property type="evidence" value="ECO:0007669"/>
    <property type="project" value="UniProtKB-SubCell"/>
</dbReference>
<dbReference type="PANTHER" id="PTHR37994:SF1">
    <property type="entry name" value="ER TRANSPORTER 6TM N-TERMINAL DOMAIN-CONTAINING PROTEIN"/>
    <property type="match status" value="1"/>
</dbReference>
<sequence>MKKSFKFRLPSNLQWIPANCTWPKWKPVIRCAMAMWVASLLFLIPRTENMMGQASFLILISSIMSPPEDPFIAVVEREFLIMSLTVLVWASWVCLGLKLSSLARRQIDTEAILSDIFAGSYVEAAPTVIIGVFIFLGIVFILFVRARRGPGPFIFATLYACISLDISFTTAFLFPYPYYTVTQVVFVPLALHSLVAITFAAILWPQTISSQFTGRLQAVIRPLATAMRQHRSMLESPPIGTDFDPSQVYTSVETAERSLAPLAASARLLGMDIIYGRFAPTDYRPIQDHFRRLTARANGMNMYFRLHDPNCETFPATPAPSRPSTPLPSMPSTPLTANSRASSVERSPTAGLGLLSPTEPQHNHEKGDTSAPNGHLSRQRSSHLSRMFSTSQSHSLHGPRHRRCHSHHPPNHHGHGSHNNSINGLNLHGNSHHRHHLSYRHLHRSLHDLLAGPSKEEIAVGVFESNRYMNIEAEHMNHPNREEYSARTFALLRECCDDLLKGCEKALDETANWLEHVYDNRFKFWRRNMKGRREERRRENVEKFEVMLQELARTIEEFKSSKRYNVIDPYRPLFETVDDSSSINLEYDAPPHRYLFHCYVYQYHLMEVAGILQEILKEIIRLEKTRKRNKLWVPIFKLIRPFSAWDTSDMLDDNEEDPDIIPGMKPQWMSDLGEVRRRDPDALPPSNWMEHIMNWIYRRALGFTGGNFLFALKAGVLTIILCLPSFLKSSAAFAYRNKFAWGIIMGQLTTARFRGDTAFGLVARIISTFCGGIVGTVIWYISTGLGRGNPYGLAAVFAVVFPFLFYARLYWPVPSMVNLVFFVTSMLVVGYSYQDEHLYTASAPGFGIDVAWRRFVLVTIGVVAAAIFSFLPPSCTIRAYQRRALATTAGELGGIYCSIVSYANVRRGTNVQQIVQSLIAIRAKLNRTIALKTNVGYEISLRGKWPAERYKKIVELQLEIAYLLSHLMSVVEHLEPAWSHAFLQRTRMLDSDFQGDVLAVISMITTSLKTGNPLPQITPCPLLHRYSHRQHGLNVVHEQSEEDYGLPRTLKLDTLENIQYLVFSVGVSTTFSIFLRLDRLMVAVKQLVGEQYHIHGVGAHHPGSSATSVRRADGSGIEMTPTPTMGSHLV</sequence>